<keyword evidence="2" id="KW-0472">Membrane</keyword>
<dbReference type="AlphaFoldDB" id="A0A7K0K2I0"/>
<gene>
    <name evidence="4" type="ORF">FYJ63_05510</name>
</gene>
<organism evidence="4 5">
    <name type="scientific">Mobiluncus porci</name>
    <dbReference type="NCBI Taxonomy" id="2652278"/>
    <lineage>
        <taxon>Bacteria</taxon>
        <taxon>Bacillati</taxon>
        <taxon>Actinomycetota</taxon>
        <taxon>Actinomycetes</taxon>
        <taxon>Actinomycetales</taxon>
        <taxon>Actinomycetaceae</taxon>
        <taxon>Mobiluncus</taxon>
    </lineage>
</organism>
<evidence type="ECO:0000313" key="5">
    <source>
        <dbReference type="Proteomes" id="UP000442535"/>
    </source>
</evidence>
<proteinExistence type="predicted"/>
<feature type="compositionally biased region" description="Polar residues" evidence="1">
    <location>
        <begin position="92"/>
        <end position="101"/>
    </location>
</feature>
<feature type="domain" description="LytR/CpsA/Psr regulator C-terminal" evidence="3">
    <location>
        <begin position="131"/>
        <end position="210"/>
    </location>
</feature>
<dbReference type="EMBL" id="VUMY01000008">
    <property type="protein sequence ID" value="MST49693.1"/>
    <property type="molecule type" value="Genomic_DNA"/>
</dbReference>
<evidence type="ECO:0000256" key="1">
    <source>
        <dbReference type="SAM" id="MobiDB-lite"/>
    </source>
</evidence>
<name>A0A7K0K2I0_9ACTO</name>
<reference evidence="4 5" key="1">
    <citation type="submission" date="2019-08" db="EMBL/GenBank/DDBJ databases">
        <title>In-depth cultivation of the pig gut microbiome towards novel bacterial diversity and tailored functional studies.</title>
        <authorList>
            <person name="Wylensek D."/>
            <person name="Hitch T.C.A."/>
            <person name="Clavel T."/>
        </authorList>
    </citation>
    <scope>NUCLEOTIDE SEQUENCE [LARGE SCALE GENOMIC DNA]</scope>
    <source>
        <strain evidence="4 5">RF-GAM-744-WT-7</strain>
    </source>
</reference>
<sequence length="214" mass="22240">MSEAQYPEDEFDRIGKRLPRGAHRPGQPWWYGFLPFVIAIIAAPLLAWALLLLLGSHPASTNTGAEPSNPAPTTSDTARPNESVGPGETVAGNENSVGTGDTATPSETATSPSATASPAETPAADKVDKATSVSVLNASGINGLAAKTKDKIAAKGYSQVVAENFTGTKPKQNTIYYPAASEAEAKEIQQVLGIDMIVPREDVTGVRVVLVGSL</sequence>
<dbReference type="RefSeq" id="WP_338106837.1">
    <property type="nucleotide sequence ID" value="NZ_VUMY01000008.1"/>
</dbReference>
<feature type="transmembrane region" description="Helical" evidence="2">
    <location>
        <begin position="29"/>
        <end position="54"/>
    </location>
</feature>
<dbReference type="Pfam" id="PF13399">
    <property type="entry name" value="LytR_C"/>
    <property type="match status" value="1"/>
</dbReference>
<keyword evidence="5" id="KW-1185">Reference proteome</keyword>
<protein>
    <recommendedName>
        <fullName evidence="3">LytR/CpsA/Psr regulator C-terminal domain-containing protein</fullName>
    </recommendedName>
</protein>
<accession>A0A7K0K2I0</accession>
<feature type="region of interest" description="Disordered" evidence="1">
    <location>
        <begin position="60"/>
        <end position="127"/>
    </location>
</feature>
<feature type="compositionally biased region" description="Polar residues" evidence="1">
    <location>
        <begin position="60"/>
        <end position="80"/>
    </location>
</feature>
<dbReference type="Proteomes" id="UP000442535">
    <property type="component" value="Unassembled WGS sequence"/>
</dbReference>
<keyword evidence="2" id="KW-0812">Transmembrane</keyword>
<dbReference type="InterPro" id="IPR027381">
    <property type="entry name" value="LytR/CpsA/Psr_C"/>
</dbReference>
<keyword evidence="2" id="KW-1133">Transmembrane helix</keyword>
<evidence type="ECO:0000259" key="3">
    <source>
        <dbReference type="Pfam" id="PF13399"/>
    </source>
</evidence>
<evidence type="ECO:0000256" key="2">
    <source>
        <dbReference type="SAM" id="Phobius"/>
    </source>
</evidence>
<evidence type="ECO:0000313" key="4">
    <source>
        <dbReference type="EMBL" id="MST49693.1"/>
    </source>
</evidence>
<comment type="caution">
    <text evidence="4">The sequence shown here is derived from an EMBL/GenBank/DDBJ whole genome shotgun (WGS) entry which is preliminary data.</text>
</comment>
<feature type="compositionally biased region" description="Low complexity" evidence="1">
    <location>
        <begin position="102"/>
        <end position="122"/>
    </location>
</feature>
<dbReference type="Gene3D" id="3.30.70.2390">
    <property type="match status" value="1"/>
</dbReference>